<protein>
    <submittedName>
        <fullName evidence="2">Putative odorant-binding protein</fullName>
    </submittedName>
</protein>
<keyword evidence="1" id="KW-0732">Signal</keyword>
<dbReference type="InterPro" id="IPR006170">
    <property type="entry name" value="PBP/GOBP"/>
</dbReference>
<dbReference type="GO" id="GO:0005549">
    <property type="term" value="F:odorant binding"/>
    <property type="evidence" value="ECO:0007669"/>
    <property type="project" value="InterPro"/>
</dbReference>
<reference evidence="2" key="1">
    <citation type="submission" date="2016-03" db="EMBL/GenBank/DDBJ databases">
        <title>Under expression of chemosensory genes in domiciliary bugs of the Chagas disease vector Triatoma brasiliensis.</title>
        <authorList>
            <person name="Marchant A."/>
            <person name="Mougel F."/>
            <person name="Jacquin-Joly E."/>
            <person name="Costa J."/>
            <person name="Almeida C.E."/>
            <person name="Harry M."/>
        </authorList>
    </citation>
    <scope>NUCLEOTIDE SEQUENCE</scope>
    <source>
        <tissue evidence="2">Head antenna rostrum</tissue>
    </source>
</reference>
<dbReference type="SUPFAM" id="SSF47565">
    <property type="entry name" value="Insect pheromone/odorant-binding proteins"/>
    <property type="match status" value="1"/>
</dbReference>
<gene>
    <name evidence="2" type="primary">TbraOBP11</name>
</gene>
<dbReference type="AlphaFoldDB" id="A0A163GQW7"/>
<feature type="chain" id="PRO_5007842906" evidence="1">
    <location>
        <begin position="22"/>
        <end position="148"/>
    </location>
</feature>
<dbReference type="CDD" id="cd23992">
    <property type="entry name" value="PBP_GOBP"/>
    <property type="match status" value="1"/>
</dbReference>
<dbReference type="InterPro" id="IPR036728">
    <property type="entry name" value="PBP_GOBP_sf"/>
</dbReference>
<dbReference type="Pfam" id="PF01395">
    <property type="entry name" value="PBP_GOBP"/>
    <property type="match status" value="1"/>
</dbReference>
<evidence type="ECO:0000256" key="1">
    <source>
        <dbReference type="SAM" id="SignalP"/>
    </source>
</evidence>
<sequence length="148" mass="16645">MMYIYALLSLLSAITIHKVDASEGETVRKAMEVLSKCQKEFSIDNGTVIGFVSLSDIPESKQAKGMVACWMNGLGFFKDGKPFVEGMKRWHKVMFRSEEHQKLADENAVICVANLKSEEESEMAYELCKCFVTRAKETGLPAPELRIE</sequence>
<dbReference type="Gene3D" id="1.10.238.20">
    <property type="entry name" value="Pheromone/general odorant binding protein domain"/>
    <property type="match status" value="1"/>
</dbReference>
<feature type="signal peptide" evidence="1">
    <location>
        <begin position="1"/>
        <end position="21"/>
    </location>
</feature>
<proteinExistence type="evidence at transcript level"/>
<organism evidence="2">
    <name type="scientific">Triatoma brasiliensis</name>
    <name type="common">Blood-sucking bug</name>
    <dbReference type="NCBI Taxonomy" id="65344"/>
    <lineage>
        <taxon>Eukaryota</taxon>
        <taxon>Metazoa</taxon>
        <taxon>Ecdysozoa</taxon>
        <taxon>Arthropoda</taxon>
        <taxon>Hexapoda</taxon>
        <taxon>Insecta</taxon>
        <taxon>Pterygota</taxon>
        <taxon>Neoptera</taxon>
        <taxon>Paraneoptera</taxon>
        <taxon>Hemiptera</taxon>
        <taxon>Heteroptera</taxon>
        <taxon>Panheteroptera</taxon>
        <taxon>Cimicomorpha</taxon>
        <taxon>Reduviidae</taxon>
        <taxon>Triatominae</taxon>
        <taxon>Triatoma</taxon>
    </lineage>
</organism>
<evidence type="ECO:0000313" key="2">
    <source>
        <dbReference type="EMBL" id="SAJ59027.1"/>
    </source>
</evidence>
<name>A0A163GQW7_TRIBS</name>
<accession>A0A163GQW7</accession>
<dbReference type="EMBL" id="LT555342">
    <property type="protein sequence ID" value="SAJ59027.1"/>
    <property type="molecule type" value="mRNA"/>
</dbReference>